<dbReference type="Proteomes" id="UP001148662">
    <property type="component" value="Unassembled WGS sequence"/>
</dbReference>
<organism evidence="1 2">
    <name type="scientific">Phlebia brevispora</name>
    <dbReference type="NCBI Taxonomy" id="194682"/>
    <lineage>
        <taxon>Eukaryota</taxon>
        <taxon>Fungi</taxon>
        <taxon>Dikarya</taxon>
        <taxon>Basidiomycota</taxon>
        <taxon>Agaricomycotina</taxon>
        <taxon>Agaricomycetes</taxon>
        <taxon>Polyporales</taxon>
        <taxon>Meruliaceae</taxon>
        <taxon>Phlebia</taxon>
    </lineage>
</organism>
<name>A0ACC1TFX9_9APHY</name>
<dbReference type="EMBL" id="JANHOG010000010">
    <property type="protein sequence ID" value="KAJ3559768.1"/>
    <property type="molecule type" value="Genomic_DNA"/>
</dbReference>
<gene>
    <name evidence="1" type="ORF">NM688_g145</name>
</gene>
<sequence length="329" mass="35772">MTEQSLPKLAFLGPVGTYSHQVGGAYDRFGGNVDYVEKQKIKDVFDAISAEIPFGLVPQENSIYGSVTETYDALREPEVGETKFVKGEVTLAVQHCLVVRQGVKAEDVTRILSHEQALGQCGKYLQKNFPSAALQKMASTAAAAQALLNEGPEQLHSAAICSPLCAVVFKGLEILQESIQDKNTNCTRFYVLAQGLETKPPYLPGPPQLQRALVRIGLPAPEEPESAEDGSAEALTTSISAHNRPLHMVMSTLLTTFGVPVIRIDRRPSLNHVPFEHVYYVELEELGSELGVENSADDEHGSSVWLNRVQMGVDRVCEAGGEATIIGVW</sequence>
<reference evidence="1" key="1">
    <citation type="submission" date="2022-07" db="EMBL/GenBank/DDBJ databases">
        <title>Genome Sequence of Phlebia brevispora.</title>
        <authorList>
            <person name="Buettner E."/>
        </authorList>
    </citation>
    <scope>NUCLEOTIDE SEQUENCE</scope>
    <source>
        <strain evidence="1">MPL23</strain>
    </source>
</reference>
<evidence type="ECO:0000313" key="1">
    <source>
        <dbReference type="EMBL" id="KAJ3559768.1"/>
    </source>
</evidence>
<accession>A0ACC1TFX9</accession>
<protein>
    <submittedName>
        <fullName evidence="1">Uncharacterized protein</fullName>
    </submittedName>
</protein>
<evidence type="ECO:0000313" key="2">
    <source>
        <dbReference type="Proteomes" id="UP001148662"/>
    </source>
</evidence>
<proteinExistence type="predicted"/>
<keyword evidence="2" id="KW-1185">Reference proteome</keyword>
<comment type="caution">
    <text evidence="1">The sequence shown here is derived from an EMBL/GenBank/DDBJ whole genome shotgun (WGS) entry which is preliminary data.</text>
</comment>